<comment type="caution">
    <text evidence="1">The sequence shown here is derived from an EMBL/GenBank/DDBJ whole genome shotgun (WGS) entry which is preliminary data.</text>
</comment>
<dbReference type="Proteomes" id="UP001597374">
    <property type="component" value="Unassembled WGS sequence"/>
</dbReference>
<evidence type="ECO:0000313" key="2">
    <source>
        <dbReference type="Proteomes" id="UP001597374"/>
    </source>
</evidence>
<proteinExistence type="predicted"/>
<organism evidence="1 2">
    <name type="scientific">Pontibacter ruber</name>
    <dbReference type="NCBI Taxonomy" id="1343895"/>
    <lineage>
        <taxon>Bacteria</taxon>
        <taxon>Pseudomonadati</taxon>
        <taxon>Bacteroidota</taxon>
        <taxon>Cytophagia</taxon>
        <taxon>Cytophagales</taxon>
        <taxon>Hymenobacteraceae</taxon>
        <taxon>Pontibacter</taxon>
    </lineage>
</organism>
<reference evidence="2" key="1">
    <citation type="journal article" date="2019" name="Int. J. Syst. Evol. Microbiol.">
        <title>The Global Catalogue of Microorganisms (GCM) 10K type strain sequencing project: providing services to taxonomists for standard genome sequencing and annotation.</title>
        <authorList>
            <consortium name="The Broad Institute Genomics Platform"/>
            <consortium name="The Broad Institute Genome Sequencing Center for Infectious Disease"/>
            <person name="Wu L."/>
            <person name="Ma J."/>
        </authorList>
    </citation>
    <scope>NUCLEOTIDE SEQUENCE [LARGE SCALE GENOMIC DNA]</scope>
    <source>
        <strain evidence="2">CGMCC 4.1782</strain>
    </source>
</reference>
<protein>
    <submittedName>
        <fullName evidence="1">Uncharacterized protein</fullName>
    </submittedName>
</protein>
<keyword evidence="2" id="KW-1185">Reference proteome</keyword>
<name>A0ABW5CY04_9BACT</name>
<dbReference type="RefSeq" id="WP_250428670.1">
    <property type="nucleotide sequence ID" value="NZ_JALPRR010000001.1"/>
</dbReference>
<dbReference type="EMBL" id="JBHUIM010000001">
    <property type="protein sequence ID" value="MFD2246894.1"/>
    <property type="molecule type" value="Genomic_DNA"/>
</dbReference>
<gene>
    <name evidence="1" type="ORF">ACFSKP_11555</name>
</gene>
<evidence type="ECO:0000313" key="1">
    <source>
        <dbReference type="EMBL" id="MFD2246894.1"/>
    </source>
</evidence>
<accession>A0ABW5CY04</accession>
<sequence length="166" mass="17447">MLLLISCSARVEKEPEEQTALTVAETAPKQEAAITIAAIETQSEEAYFDLIAETSGCLGENLWIGGKIARTDNAAPGNTGATTKGNAYKLTNLTATGLSSNSTYTLSNNEGTLKAVGDDNGTLYIQLSEGALQLVSPDGNQPVVVAFQTSPEDGYYNGKPGSWHCQ</sequence>